<dbReference type="Proteomes" id="UP000749646">
    <property type="component" value="Unassembled WGS sequence"/>
</dbReference>
<proteinExistence type="predicted"/>
<dbReference type="EMBL" id="JAAAHW010007874">
    <property type="protein sequence ID" value="KAF9945957.1"/>
    <property type="molecule type" value="Genomic_DNA"/>
</dbReference>
<accession>A0A9P6ISE8</accession>
<keyword evidence="2" id="KW-1185">Reference proteome</keyword>
<gene>
    <name evidence="1" type="ORF">BGZ65_010201</name>
</gene>
<evidence type="ECO:0000313" key="1">
    <source>
        <dbReference type="EMBL" id="KAF9945957.1"/>
    </source>
</evidence>
<protein>
    <recommendedName>
        <fullName evidence="3">PB1 domain-containing protein</fullName>
    </recommendedName>
</protein>
<evidence type="ECO:0008006" key="3">
    <source>
        <dbReference type="Google" id="ProtNLM"/>
    </source>
</evidence>
<sequence>MLCIVKATLAKEHRRFLFATIDTTNIQQSAAELRFETLHTKLCTLFKQPKLSIVFEDLNGSKGIIQSDADVAAAVVHSSKFVSADSSSIVLKLAVEPQL</sequence>
<name>A0A9P6ISE8_9FUNG</name>
<feature type="non-terminal residue" evidence="1">
    <location>
        <position position="1"/>
    </location>
</feature>
<dbReference type="Gene3D" id="3.10.20.90">
    <property type="entry name" value="Phosphatidylinositol 3-kinase Catalytic Subunit, Chain A, domain 1"/>
    <property type="match status" value="1"/>
</dbReference>
<evidence type="ECO:0000313" key="2">
    <source>
        <dbReference type="Proteomes" id="UP000749646"/>
    </source>
</evidence>
<dbReference type="AlphaFoldDB" id="A0A9P6ISE8"/>
<organism evidence="1 2">
    <name type="scientific">Modicella reniformis</name>
    <dbReference type="NCBI Taxonomy" id="1440133"/>
    <lineage>
        <taxon>Eukaryota</taxon>
        <taxon>Fungi</taxon>
        <taxon>Fungi incertae sedis</taxon>
        <taxon>Mucoromycota</taxon>
        <taxon>Mortierellomycotina</taxon>
        <taxon>Mortierellomycetes</taxon>
        <taxon>Mortierellales</taxon>
        <taxon>Mortierellaceae</taxon>
        <taxon>Modicella</taxon>
    </lineage>
</organism>
<comment type="caution">
    <text evidence="1">The sequence shown here is derived from an EMBL/GenBank/DDBJ whole genome shotgun (WGS) entry which is preliminary data.</text>
</comment>
<reference evidence="1" key="1">
    <citation type="journal article" date="2020" name="Fungal Divers.">
        <title>Resolving the Mortierellaceae phylogeny through synthesis of multi-gene phylogenetics and phylogenomics.</title>
        <authorList>
            <person name="Vandepol N."/>
            <person name="Liber J."/>
            <person name="Desiro A."/>
            <person name="Na H."/>
            <person name="Kennedy M."/>
            <person name="Barry K."/>
            <person name="Grigoriev I.V."/>
            <person name="Miller A.N."/>
            <person name="O'Donnell K."/>
            <person name="Stajich J.E."/>
            <person name="Bonito G."/>
        </authorList>
    </citation>
    <scope>NUCLEOTIDE SEQUENCE</scope>
    <source>
        <strain evidence="1">MES-2147</strain>
    </source>
</reference>